<evidence type="ECO:0000256" key="6">
    <source>
        <dbReference type="ARBA" id="ARBA00023163"/>
    </source>
</evidence>
<dbReference type="GO" id="GO:0003700">
    <property type="term" value="F:DNA-binding transcription factor activity"/>
    <property type="evidence" value="ECO:0007669"/>
    <property type="project" value="UniProtKB-UniRule"/>
</dbReference>
<keyword evidence="10" id="KW-1185">Reference proteome</keyword>
<evidence type="ECO:0000256" key="7">
    <source>
        <dbReference type="HAMAP-Rule" id="MF_01008"/>
    </source>
</evidence>
<dbReference type="InterPro" id="IPR038619">
    <property type="entry name" value="MraZ_sf"/>
</dbReference>
<evidence type="ECO:0000256" key="4">
    <source>
        <dbReference type="ARBA" id="ARBA00023015"/>
    </source>
</evidence>
<dbReference type="Pfam" id="PF02381">
    <property type="entry name" value="MraZ"/>
    <property type="match status" value="2"/>
</dbReference>
<keyword evidence="3" id="KW-0677">Repeat</keyword>
<dbReference type="InterPro" id="IPR020603">
    <property type="entry name" value="MraZ_dom"/>
</dbReference>
<comment type="subunit">
    <text evidence="7">Forms oligomers.</text>
</comment>
<dbReference type="InterPro" id="IPR035642">
    <property type="entry name" value="MraZ_N"/>
</dbReference>
<feature type="domain" description="SpoVT-AbrB" evidence="8">
    <location>
        <begin position="90"/>
        <end position="133"/>
    </location>
</feature>
<dbReference type="GO" id="GO:2000143">
    <property type="term" value="P:negative regulation of DNA-templated transcription initiation"/>
    <property type="evidence" value="ECO:0007669"/>
    <property type="project" value="TreeGrafter"/>
</dbReference>
<dbReference type="GO" id="GO:0000976">
    <property type="term" value="F:transcription cis-regulatory region binding"/>
    <property type="evidence" value="ECO:0007669"/>
    <property type="project" value="TreeGrafter"/>
</dbReference>
<name>A0A5C8PIN9_9HYPH</name>
<dbReference type="PANTHER" id="PTHR34701">
    <property type="entry name" value="TRANSCRIPTIONAL REGULATOR MRAZ"/>
    <property type="match status" value="1"/>
</dbReference>
<keyword evidence="4 7" id="KW-0805">Transcription regulation</keyword>
<keyword evidence="5 7" id="KW-0238">DNA-binding</keyword>
<dbReference type="EMBL" id="VDUZ01000024">
    <property type="protein sequence ID" value="TXL73564.1"/>
    <property type="molecule type" value="Genomic_DNA"/>
</dbReference>
<dbReference type="PROSITE" id="PS51740">
    <property type="entry name" value="SPOVT_ABRB"/>
    <property type="match status" value="2"/>
</dbReference>
<comment type="subcellular location">
    <subcellularLocation>
        <location evidence="7">Cytoplasm</location>
        <location evidence="7">Nucleoid</location>
    </subcellularLocation>
</comment>
<dbReference type="OrthoDB" id="9807753at2"/>
<dbReference type="RefSeq" id="WP_147848838.1">
    <property type="nucleotide sequence ID" value="NZ_VDUZ01000024.1"/>
</dbReference>
<evidence type="ECO:0000256" key="2">
    <source>
        <dbReference type="ARBA" id="ARBA00022490"/>
    </source>
</evidence>
<evidence type="ECO:0000313" key="9">
    <source>
        <dbReference type="EMBL" id="TXL73564.1"/>
    </source>
</evidence>
<dbReference type="GO" id="GO:0009295">
    <property type="term" value="C:nucleoid"/>
    <property type="evidence" value="ECO:0007669"/>
    <property type="project" value="UniProtKB-SubCell"/>
</dbReference>
<dbReference type="SUPFAM" id="SSF89447">
    <property type="entry name" value="AbrB/MazE/MraZ-like"/>
    <property type="match status" value="1"/>
</dbReference>
<keyword evidence="2 7" id="KW-0963">Cytoplasm</keyword>
<dbReference type="CDD" id="cd16321">
    <property type="entry name" value="MraZ_C"/>
    <property type="match status" value="1"/>
</dbReference>
<keyword evidence="6 7" id="KW-0804">Transcription</keyword>
<evidence type="ECO:0000259" key="8">
    <source>
        <dbReference type="PROSITE" id="PS51740"/>
    </source>
</evidence>
<evidence type="ECO:0000313" key="10">
    <source>
        <dbReference type="Proteomes" id="UP000321638"/>
    </source>
</evidence>
<dbReference type="HAMAP" id="MF_01008">
    <property type="entry name" value="MraZ"/>
    <property type="match status" value="1"/>
</dbReference>
<dbReference type="CDD" id="cd16320">
    <property type="entry name" value="MraZ_N"/>
    <property type="match status" value="1"/>
</dbReference>
<comment type="caution">
    <text evidence="9">The sequence shown here is derived from an EMBL/GenBank/DDBJ whole genome shotgun (WGS) entry which is preliminary data.</text>
</comment>
<proteinExistence type="inferred from homology"/>
<dbReference type="Proteomes" id="UP000321638">
    <property type="component" value="Unassembled WGS sequence"/>
</dbReference>
<organism evidence="9 10">
    <name type="scientific">Vineibacter terrae</name>
    <dbReference type="NCBI Taxonomy" id="2586908"/>
    <lineage>
        <taxon>Bacteria</taxon>
        <taxon>Pseudomonadati</taxon>
        <taxon>Pseudomonadota</taxon>
        <taxon>Alphaproteobacteria</taxon>
        <taxon>Hyphomicrobiales</taxon>
        <taxon>Vineibacter</taxon>
    </lineage>
</organism>
<reference evidence="9 10" key="1">
    <citation type="submission" date="2019-06" db="EMBL/GenBank/DDBJ databases">
        <title>New taxonomy in bacterial strain CC-CFT640, isolated from vineyard.</title>
        <authorList>
            <person name="Lin S.-Y."/>
            <person name="Tsai C.-F."/>
            <person name="Young C.-C."/>
        </authorList>
    </citation>
    <scope>NUCLEOTIDE SEQUENCE [LARGE SCALE GENOMIC DNA]</scope>
    <source>
        <strain evidence="9 10">CC-CFT640</strain>
    </source>
</reference>
<dbReference type="Gene3D" id="3.40.1550.20">
    <property type="entry name" value="Transcriptional regulator MraZ domain"/>
    <property type="match status" value="1"/>
</dbReference>
<dbReference type="PANTHER" id="PTHR34701:SF1">
    <property type="entry name" value="TRANSCRIPTIONAL REGULATOR MRAZ"/>
    <property type="match status" value="1"/>
</dbReference>
<sequence>MFLSTFMMKMDKKGRISVPAPWRAHLSEEGFDGFIAFPSISHDAIDARGAKAFNALMDKLQADTQAKAGTFEAELFADGDNPAAYLSSIAVEVAYDGEGRLSLPPPLKSVLGECEQVAFVGRHGFFQIWSDQAWARQSQAERNAFRSRVMAHRGGSA</sequence>
<evidence type="ECO:0000256" key="5">
    <source>
        <dbReference type="ARBA" id="ARBA00023125"/>
    </source>
</evidence>
<dbReference type="GO" id="GO:0005737">
    <property type="term" value="C:cytoplasm"/>
    <property type="evidence" value="ECO:0007669"/>
    <property type="project" value="UniProtKB-UniRule"/>
</dbReference>
<dbReference type="InterPro" id="IPR037914">
    <property type="entry name" value="SpoVT-AbrB_sf"/>
</dbReference>
<dbReference type="InterPro" id="IPR007159">
    <property type="entry name" value="SpoVT-AbrB_dom"/>
</dbReference>
<evidence type="ECO:0000256" key="1">
    <source>
        <dbReference type="ARBA" id="ARBA00013860"/>
    </source>
</evidence>
<dbReference type="InterPro" id="IPR035644">
    <property type="entry name" value="MraZ_C"/>
</dbReference>
<dbReference type="InterPro" id="IPR003444">
    <property type="entry name" value="MraZ"/>
</dbReference>
<feature type="domain" description="SpoVT-AbrB" evidence="8">
    <location>
        <begin position="5"/>
        <end position="52"/>
    </location>
</feature>
<dbReference type="AlphaFoldDB" id="A0A5C8PIN9"/>
<gene>
    <name evidence="7" type="primary">mraZ</name>
    <name evidence="9" type="ORF">FHP25_20505</name>
</gene>
<evidence type="ECO:0000256" key="3">
    <source>
        <dbReference type="ARBA" id="ARBA00022737"/>
    </source>
</evidence>
<comment type="similarity">
    <text evidence="7">Belongs to the MraZ family.</text>
</comment>
<protein>
    <recommendedName>
        <fullName evidence="1 7">Transcriptional regulator MraZ</fullName>
    </recommendedName>
</protein>
<accession>A0A5C8PIN9</accession>